<dbReference type="GO" id="GO:0003755">
    <property type="term" value="F:peptidyl-prolyl cis-trans isomerase activity"/>
    <property type="evidence" value="ECO:0007669"/>
    <property type="project" value="UniProtKB-UniRule"/>
</dbReference>
<dbReference type="Pfam" id="PF00254">
    <property type="entry name" value="FKBP_C"/>
    <property type="match status" value="1"/>
</dbReference>
<dbReference type="Pfam" id="PF01346">
    <property type="entry name" value="FKBP_N"/>
    <property type="match status" value="1"/>
</dbReference>
<evidence type="ECO:0000256" key="3">
    <source>
        <dbReference type="ARBA" id="ARBA00023110"/>
    </source>
</evidence>
<dbReference type="PANTHER" id="PTHR43811:SF19">
    <property type="entry name" value="39 KDA FK506-BINDING NUCLEAR PROTEIN"/>
    <property type="match status" value="1"/>
</dbReference>
<dbReference type="EMBL" id="FNEM01000019">
    <property type="protein sequence ID" value="SDK10710.1"/>
    <property type="molecule type" value="Genomic_DNA"/>
</dbReference>
<feature type="domain" description="PPIase FKBP-type" evidence="8">
    <location>
        <begin position="149"/>
        <end position="234"/>
    </location>
</feature>
<evidence type="ECO:0000259" key="8">
    <source>
        <dbReference type="PROSITE" id="PS50059"/>
    </source>
</evidence>
<feature type="signal peptide" evidence="7">
    <location>
        <begin position="1"/>
        <end position="24"/>
    </location>
</feature>
<protein>
    <recommendedName>
        <fullName evidence="6">Peptidyl-prolyl cis-trans isomerase</fullName>
        <ecNumber evidence="6">5.2.1.8</ecNumber>
    </recommendedName>
</protein>
<evidence type="ECO:0000256" key="6">
    <source>
        <dbReference type="RuleBase" id="RU003915"/>
    </source>
</evidence>
<dbReference type="InterPro" id="IPR000774">
    <property type="entry name" value="PPIase_FKBP_N"/>
</dbReference>
<dbReference type="AlphaFoldDB" id="A0A1G8Z940"/>
<dbReference type="Proteomes" id="UP000199527">
    <property type="component" value="Unassembled WGS sequence"/>
</dbReference>
<dbReference type="InterPro" id="IPR001179">
    <property type="entry name" value="PPIase_FKBP_dom"/>
</dbReference>
<evidence type="ECO:0000313" key="10">
    <source>
        <dbReference type="Proteomes" id="UP000199527"/>
    </source>
</evidence>
<gene>
    <name evidence="9" type="ORF">SAMN04488540_11914</name>
</gene>
<comment type="similarity">
    <text evidence="2 6">Belongs to the FKBP-type PPIase family.</text>
</comment>
<dbReference type="Gene3D" id="1.10.287.460">
    <property type="entry name" value="Peptidyl-prolyl cis-trans isomerase, FKBP-type, N-terminal domain"/>
    <property type="match status" value="1"/>
</dbReference>
<comment type="catalytic activity">
    <reaction evidence="1 5 6">
        <text>[protein]-peptidylproline (omega=180) = [protein]-peptidylproline (omega=0)</text>
        <dbReference type="Rhea" id="RHEA:16237"/>
        <dbReference type="Rhea" id="RHEA-COMP:10747"/>
        <dbReference type="Rhea" id="RHEA-COMP:10748"/>
        <dbReference type="ChEBI" id="CHEBI:83833"/>
        <dbReference type="ChEBI" id="CHEBI:83834"/>
        <dbReference type="EC" id="5.2.1.8"/>
    </reaction>
</comment>
<keyword evidence="10" id="KW-1185">Reference proteome</keyword>
<evidence type="ECO:0000256" key="4">
    <source>
        <dbReference type="ARBA" id="ARBA00023235"/>
    </source>
</evidence>
<dbReference type="EC" id="5.2.1.8" evidence="6"/>
<evidence type="ECO:0000256" key="1">
    <source>
        <dbReference type="ARBA" id="ARBA00000971"/>
    </source>
</evidence>
<dbReference type="GO" id="GO:0006457">
    <property type="term" value="P:protein folding"/>
    <property type="evidence" value="ECO:0007669"/>
    <property type="project" value="InterPro"/>
</dbReference>
<proteinExistence type="inferred from homology"/>
<dbReference type="OrthoDB" id="9814548at2"/>
<organism evidence="9 10">
    <name type="scientific">Ferrimonas sediminum</name>
    <dbReference type="NCBI Taxonomy" id="718193"/>
    <lineage>
        <taxon>Bacteria</taxon>
        <taxon>Pseudomonadati</taxon>
        <taxon>Pseudomonadota</taxon>
        <taxon>Gammaproteobacteria</taxon>
        <taxon>Alteromonadales</taxon>
        <taxon>Ferrimonadaceae</taxon>
        <taxon>Ferrimonas</taxon>
    </lineage>
</organism>
<keyword evidence="7" id="KW-0732">Signal</keyword>
<keyword evidence="4 5" id="KW-0413">Isomerase</keyword>
<evidence type="ECO:0000313" key="9">
    <source>
        <dbReference type="EMBL" id="SDK10710.1"/>
    </source>
</evidence>
<dbReference type="PROSITE" id="PS50059">
    <property type="entry name" value="FKBP_PPIASE"/>
    <property type="match status" value="1"/>
</dbReference>
<dbReference type="Gene3D" id="3.10.50.40">
    <property type="match status" value="1"/>
</dbReference>
<evidence type="ECO:0000256" key="2">
    <source>
        <dbReference type="ARBA" id="ARBA00006577"/>
    </source>
</evidence>
<dbReference type="InterPro" id="IPR036944">
    <property type="entry name" value="PPIase_FKBP_N_sf"/>
</dbReference>
<keyword evidence="3 5" id="KW-0697">Rotamase</keyword>
<feature type="chain" id="PRO_5011632502" description="Peptidyl-prolyl cis-trans isomerase" evidence="7">
    <location>
        <begin position="25"/>
        <end position="259"/>
    </location>
</feature>
<reference evidence="10" key="1">
    <citation type="submission" date="2016-10" db="EMBL/GenBank/DDBJ databases">
        <authorList>
            <person name="Varghese N."/>
            <person name="Submissions S."/>
        </authorList>
    </citation>
    <scope>NUCLEOTIDE SEQUENCE [LARGE SCALE GENOMIC DNA]</scope>
    <source>
        <strain evidence="10">DSM 23317</strain>
    </source>
</reference>
<dbReference type="SUPFAM" id="SSF54534">
    <property type="entry name" value="FKBP-like"/>
    <property type="match status" value="1"/>
</dbReference>
<accession>A0A1G8Z940</accession>
<evidence type="ECO:0000256" key="7">
    <source>
        <dbReference type="SAM" id="SignalP"/>
    </source>
</evidence>
<dbReference type="PANTHER" id="PTHR43811">
    <property type="entry name" value="FKBP-TYPE PEPTIDYL-PROLYL CIS-TRANS ISOMERASE FKPA"/>
    <property type="match status" value="1"/>
</dbReference>
<sequence>MKMIAKPMMISLAVAVCFSASVVAKQEQTLNEESYAIGASLGKYLNGQIVTQKEFGLDVELEQIIQGFTDAVNGDLKLDNDALVDVLNARAKVLNEVKKERRDALVAEVAQASVDYLDENRAKQGVSVTESGLQYEVLVQGQGDKPAREDAVTVHYKGQLIDGTVFQDTHEAGEPKQVALINSIAGWEEGLQLMPIGSTYRFTIPAELAYGTEGMGVIPGGAAVVFEIELIESNKPGQAHQGMGMGMGNAGMSGMFHQK</sequence>
<dbReference type="InterPro" id="IPR046357">
    <property type="entry name" value="PPIase_dom_sf"/>
</dbReference>
<evidence type="ECO:0000256" key="5">
    <source>
        <dbReference type="PROSITE-ProRule" id="PRU00277"/>
    </source>
</evidence>
<name>A0A1G8Z940_9GAMM</name>